<evidence type="ECO:0000313" key="9">
    <source>
        <dbReference type="Proteomes" id="UP000245845"/>
    </source>
</evidence>
<dbReference type="Gene3D" id="3.20.20.80">
    <property type="entry name" value="Glycosidases"/>
    <property type="match status" value="1"/>
</dbReference>
<keyword evidence="2" id="KW-0378">Hydrolase</keyword>
<dbReference type="PANTHER" id="PTHR43280:SF2">
    <property type="entry name" value="HTH-TYPE TRANSCRIPTIONAL REGULATOR EXSA"/>
    <property type="match status" value="1"/>
</dbReference>
<dbReference type="SUPFAM" id="SSF51445">
    <property type="entry name" value="(Trans)glycosidases"/>
    <property type="match status" value="1"/>
</dbReference>
<evidence type="ECO:0000313" key="8">
    <source>
        <dbReference type="EMBL" id="PWJ17062.1"/>
    </source>
</evidence>
<dbReference type="InterPro" id="IPR009057">
    <property type="entry name" value="Homeodomain-like_sf"/>
</dbReference>
<proteinExistence type="inferred from homology"/>
<accession>A0A2Y9BL98</accession>
<feature type="domain" description="HTH araC/xylS-type" evidence="7">
    <location>
        <begin position="163"/>
        <end position="261"/>
    </location>
</feature>
<protein>
    <submittedName>
        <fullName evidence="8">Xylan 1,4-beta-xylosidase</fullName>
    </submittedName>
</protein>
<dbReference type="PROSITE" id="PS01124">
    <property type="entry name" value="HTH_ARAC_FAMILY_2"/>
    <property type="match status" value="1"/>
</dbReference>
<dbReference type="SUPFAM" id="SSF46689">
    <property type="entry name" value="Homeodomain-like"/>
    <property type="match status" value="2"/>
</dbReference>
<keyword evidence="6" id="KW-0326">Glycosidase</keyword>
<gene>
    <name evidence="8" type="ORF">A8806_1293</name>
</gene>
<dbReference type="InterPro" id="IPR017853">
    <property type="entry name" value="GH"/>
</dbReference>
<reference evidence="8 9" key="1">
    <citation type="submission" date="2018-05" db="EMBL/GenBank/DDBJ databases">
        <title>The Hungate 1000. A catalogue of reference genomes from the rumen microbiome.</title>
        <authorList>
            <person name="Kelly W."/>
        </authorList>
    </citation>
    <scope>NUCLEOTIDE SEQUENCE [LARGE SCALE GENOMIC DNA]</scope>
    <source>
        <strain evidence="8 9">NLAE-zl-C242</strain>
    </source>
</reference>
<dbReference type="GO" id="GO:0004553">
    <property type="term" value="F:hydrolase activity, hydrolyzing O-glycosyl compounds"/>
    <property type="evidence" value="ECO:0007669"/>
    <property type="project" value="InterPro"/>
</dbReference>
<evidence type="ECO:0000256" key="5">
    <source>
        <dbReference type="ARBA" id="ARBA00023163"/>
    </source>
</evidence>
<dbReference type="GO" id="GO:0005975">
    <property type="term" value="P:carbohydrate metabolic process"/>
    <property type="evidence" value="ECO:0007669"/>
    <property type="project" value="InterPro"/>
</dbReference>
<dbReference type="Proteomes" id="UP000245845">
    <property type="component" value="Unassembled WGS sequence"/>
</dbReference>
<dbReference type="PANTHER" id="PTHR43280">
    <property type="entry name" value="ARAC-FAMILY TRANSCRIPTIONAL REGULATOR"/>
    <property type="match status" value="1"/>
</dbReference>
<dbReference type="Gene3D" id="2.60.40.1500">
    <property type="entry name" value="Glycosyl hydrolase domain, family 39"/>
    <property type="match status" value="1"/>
</dbReference>
<evidence type="ECO:0000256" key="6">
    <source>
        <dbReference type="ARBA" id="ARBA00023295"/>
    </source>
</evidence>
<evidence type="ECO:0000256" key="1">
    <source>
        <dbReference type="ARBA" id="ARBA00008875"/>
    </source>
</evidence>
<dbReference type="GO" id="GO:0003700">
    <property type="term" value="F:DNA-binding transcription factor activity"/>
    <property type="evidence" value="ECO:0007669"/>
    <property type="project" value="InterPro"/>
</dbReference>
<evidence type="ECO:0000256" key="2">
    <source>
        <dbReference type="ARBA" id="ARBA00022801"/>
    </source>
</evidence>
<organism evidence="8 9">
    <name type="scientific">Faecalicatena orotica</name>
    <dbReference type="NCBI Taxonomy" id="1544"/>
    <lineage>
        <taxon>Bacteria</taxon>
        <taxon>Bacillati</taxon>
        <taxon>Bacillota</taxon>
        <taxon>Clostridia</taxon>
        <taxon>Lachnospirales</taxon>
        <taxon>Lachnospiraceae</taxon>
        <taxon>Faecalicatena</taxon>
    </lineage>
</organism>
<keyword evidence="5" id="KW-0804">Transcription</keyword>
<dbReference type="Pfam" id="PF12833">
    <property type="entry name" value="HTH_18"/>
    <property type="match status" value="1"/>
</dbReference>
<dbReference type="PRINTS" id="PR00745">
    <property type="entry name" value="GLHYDRLASE39"/>
</dbReference>
<name>A0A2Y9BL98_9FIRM</name>
<dbReference type="EMBL" id="QGDL01000029">
    <property type="protein sequence ID" value="PWJ17062.1"/>
    <property type="molecule type" value="Genomic_DNA"/>
</dbReference>
<comment type="caution">
    <text evidence="8">The sequence shown here is derived from an EMBL/GenBank/DDBJ whole genome shotgun (WGS) entry which is preliminary data.</text>
</comment>
<dbReference type="AlphaFoldDB" id="A0A2Y9BL98"/>
<dbReference type="SUPFAM" id="SSF51011">
    <property type="entry name" value="Glycosyl hydrolase domain"/>
    <property type="match status" value="1"/>
</dbReference>
<dbReference type="InterPro" id="IPR049166">
    <property type="entry name" value="GH39_cat"/>
</dbReference>
<keyword evidence="3" id="KW-0805">Transcription regulation</keyword>
<dbReference type="Gene3D" id="1.10.10.60">
    <property type="entry name" value="Homeodomain-like"/>
    <property type="match status" value="2"/>
</dbReference>
<dbReference type="InterPro" id="IPR011051">
    <property type="entry name" value="RmlC_Cupin_sf"/>
</dbReference>
<dbReference type="SUPFAM" id="SSF51182">
    <property type="entry name" value="RmlC-like cupins"/>
    <property type="match status" value="1"/>
</dbReference>
<evidence type="ECO:0000259" key="7">
    <source>
        <dbReference type="PROSITE" id="PS01124"/>
    </source>
</evidence>
<keyword evidence="9" id="KW-1185">Reference proteome</keyword>
<comment type="similarity">
    <text evidence="1">Belongs to the glycosyl hydrolase 39 family.</text>
</comment>
<dbReference type="InterPro" id="IPR000514">
    <property type="entry name" value="Glyco_hydro_39"/>
</dbReference>
<evidence type="ECO:0000256" key="4">
    <source>
        <dbReference type="ARBA" id="ARBA00023125"/>
    </source>
</evidence>
<dbReference type="SMART" id="SM00342">
    <property type="entry name" value="HTH_ARAC"/>
    <property type="match status" value="1"/>
</dbReference>
<evidence type="ECO:0000256" key="3">
    <source>
        <dbReference type="ARBA" id="ARBA00023015"/>
    </source>
</evidence>
<keyword evidence="4" id="KW-0238">DNA-binding</keyword>
<dbReference type="InterPro" id="IPR018060">
    <property type="entry name" value="HTH_AraC"/>
</dbReference>
<sequence>MHELVRFILNEEEERQLHWSGNLNMLLVLRGECAFSCHGELAPMKAGDLWVVNPLCLYQILRESEADILTVSFSKEATEGMKLGKEWEIFCRSDQQEENDREAFQELRRLVADLFEVCVKEKKNDSLLVKSYVCRILYFLGEGFAVKSSLEGGTEDHSLERLSRILRRIHEDYAQPLTLKQVAEEEYLSMNYLSRYFQKKAGIGFNQYLNQVRLQAAAGKLLDTALSVTEIGHLCGFKDATQFIKRFHEFYKMTPVKFRNQMLVQKEPDEREQELFYELLKYKSQETIQGHGIRERARSRKINVDVSVKGKRLRHHWKTLVNIGFAKEGLSAVIQNQLRTIQKEIGFQYIHFHGLLDDDMMLYREEEDGTPVYNYKYTDMLFDFFLSIGLKPYVELSFMPSVLSKESKKIFIKSVNMGMPNNMEKWCGLVRNLTVHLMERYGEEEVLSWRFIPWTGPVSYSYYGNYEITEYFELYRKSFEVLKLVHPEIQVGGPAMDSYYIWEDGGFYEQFIEYTERTHCSPEFLAIDLYPSKKGEKEEGEEIVLIETPEAFSRVTSWDEKYIGHLLDRLEKYHKKRDGKVPEIVFVEWNSTIWQRDLTNDTSFKAAYIAKSLLENYDRVSAFGYWGLSDYIEEVAPAQEEFHGGFGLFTCQSIKKSGYYCMELLAKLGDYMVARGDGYFITKKISGQIQIFLYNCVHFNKLYRYRHLNGVDRTHRTGAFLDGERIRYHLLLDGIGDWEFIKMREYTISEKRGSSYEAWIKMGAPSSLSAEEVLYLRQSTVPEYQCMLLSNEEFRQTELALPPQSVKLILLEKADSQ</sequence>
<dbReference type="RefSeq" id="WP_109734020.1">
    <property type="nucleotide sequence ID" value="NZ_BAAACK010000017.1"/>
</dbReference>
<dbReference type="GO" id="GO:0043565">
    <property type="term" value="F:sequence-specific DNA binding"/>
    <property type="evidence" value="ECO:0007669"/>
    <property type="project" value="InterPro"/>
</dbReference>
<dbReference type="Pfam" id="PF01229">
    <property type="entry name" value="Glyco_hydro_39"/>
    <property type="match status" value="1"/>
</dbReference>
<dbReference type="OrthoDB" id="9776971at2"/>